<dbReference type="Proteomes" id="UP001296776">
    <property type="component" value="Unassembled WGS sequence"/>
</dbReference>
<organism evidence="1 2">
    <name type="scientific">Halochromatium glycolicum</name>
    <dbReference type="NCBI Taxonomy" id="85075"/>
    <lineage>
        <taxon>Bacteria</taxon>
        <taxon>Pseudomonadati</taxon>
        <taxon>Pseudomonadota</taxon>
        <taxon>Gammaproteobacteria</taxon>
        <taxon>Chromatiales</taxon>
        <taxon>Chromatiaceae</taxon>
        <taxon>Halochromatium</taxon>
    </lineage>
</organism>
<accession>A0AAJ0XA39</accession>
<evidence type="ECO:0000313" key="2">
    <source>
        <dbReference type="Proteomes" id="UP001296776"/>
    </source>
</evidence>
<reference evidence="1" key="1">
    <citation type="submission" date="2017-08" db="EMBL/GenBank/DDBJ databases">
        <authorList>
            <person name="Imhoff J.F."/>
            <person name="Rahn T."/>
            <person name="Kuenzel S."/>
            <person name="Neulinger S.C."/>
        </authorList>
    </citation>
    <scope>NUCLEOTIDE SEQUENCE</scope>
    <source>
        <strain evidence="1">DSM 11080</strain>
    </source>
</reference>
<gene>
    <name evidence="1" type="ORF">CKO40_09415</name>
</gene>
<sequence>MRADTVNQGIGLTTVHRIIDRSSGDMLVVTGDAYQRQRGGGMLRDNAAWQGVATAVEMRREALRSLRVPELLPLGDAVPPELRFE</sequence>
<keyword evidence="2" id="KW-1185">Reference proteome</keyword>
<evidence type="ECO:0000313" key="1">
    <source>
        <dbReference type="EMBL" id="MBK1704750.1"/>
    </source>
</evidence>
<dbReference type="EMBL" id="NRSJ01000014">
    <property type="protein sequence ID" value="MBK1704750.1"/>
    <property type="molecule type" value="Genomic_DNA"/>
</dbReference>
<name>A0AAJ0XA39_9GAMM</name>
<comment type="caution">
    <text evidence="1">The sequence shown here is derived from an EMBL/GenBank/DDBJ whole genome shotgun (WGS) entry which is preliminary data.</text>
</comment>
<reference evidence="1" key="2">
    <citation type="journal article" date="2020" name="Microorganisms">
        <title>Osmotic Adaptation and Compatible Solute Biosynthesis of Phototrophic Bacteria as Revealed from Genome Analyses.</title>
        <authorList>
            <person name="Imhoff J.F."/>
            <person name="Rahn T."/>
            <person name="Kunzel S."/>
            <person name="Keller A."/>
            <person name="Neulinger S.C."/>
        </authorList>
    </citation>
    <scope>NUCLEOTIDE SEQUENCE</scope>
    <source>
        <strain evidence="1">DSM 11080</strain>
    </source>
</reference>
<dbReference type="AlphaFoldDB" id="A0AAJ0XA39"/>
<proteinExistence type="predicted"/>
<protein>
    <submittedName>
        <fullName evidence="1">Uncharacterized protein</fullName>
    </submittedName>
</protein>